<dbReference type="Gene3D" id="2.160.20.10">
    <property type="entry name" value="Single-stranded right-handed beta-helix, Pectin lyase-like"/>
    <property type="match status" value="1"/>
</dbReference>
<dbReference type="EMBL" id="JARKIE010000145">
    <property type="protein sequence ID" value="KAJ7676220.1"/>
    <property type="molecule type" value="Genomic_DNA"/>
</dbReference>
<protein>
    <submittedName>
        <fullName evidence="1">Uncharacterized protein</fullName>
    </submittedName>
</protein>
<name>A0AAD7GCE8_MYCRO</name>
<dbReference type="Proteomes" id="UP001221757">
    <property type="component" value="Unassembled WGS sequence"/>
</dbReference>
<keyword evidence="2" id="KW-1185">Reference proteome</keyword>
<sequence length="153" mass="16340">MINSAKAVGIKLYESGSTHGVATVSNVTCSEITVQNCDYAVQIQSCYNAADTTNYISNTDNLLWILGILPTLSMFRLAELPTIMLTYAVYDYRAEIMSTKFSPVVANLHCSTASTCDVALKNFTVKPPSDTTQVQCSGIDGTLDVTCTGTASG</sequence>
<evidence type="ECO:0000313" key="2">
    <source>
        <dbReference type="Proteomes" id="UP001221757"/>
    </source>
</evidence>
<dbReference type="InterPro" id="IPR011050">
    <property type="entry name" value="Pectin_lyase_fold/virulence"/>
</dbReference>
<organism evidence="1 2">
    <name type="scientific">Mycena rosella</name>
    <name type="common">Pink bonnet</name>
    <name type="synonym">Agaricus rosellus</name>
    <dbReference type="NCBI Taxonomy" id="1033263"/>
    <lineage>
        <taxon>Eukaryota</taxon>
        <taxon>Fungi</taxon>
        <taxon>Dikarya</taxon>
        <taxon>Basidiomycota</taxon>
        <taxon>Agaricomycotina</taxon>
        <taxon>Agaricomycetes</taxon>
        <taxon>Agaricomycetidae</taxon>
        <taxon>Agaricales</taxon>
        <taxon>Marasmiineae</taxon>
        <taxon>Mycenaceae</taxon>
        <taxon>Mycena</taxon>
    </lineage>
</organism>
<dbReference type="SUPFAM" id="SSF51126">
    <property type="entry name" value="Pectin lyase-like"/>
    <property type="match status" value="1"/>
</dbReference>
<comment type="caution">
    <text evidence="1">The sequence shown here is derived from an EMBL/GenBank/DDBJ whole genome shotgun (WGS) entry which is preliminary data.</text>
</comment>
<reference evidence="1" key="1">
    <citation type="submission" date="2023-03" db="EMBL/GenBank/DDBJ databases">
        <title>Massive genome expansion in bonnet fungi (Mycena s.s.) driven by repeated elements and novel gene families across ecological guilds.</title>
        <authorList>
            <consortium name="Lawrence Berkeley National Laboratory"/>
            <person name="Harder C.B."/>
            <person name="Miyauchi S."/>
            <person name="Viragh M."/>
            <person name="Kuo A."/>
            <person name="Thoen E."/>
            <person name="Andreopoulos B."/>
            <person name="Lu D."/>
            <person name="Skrede I."/>
            <person name="Drula E."/>
            <person name="Henrissat B."/>
            <person name="Morin E."/>
            <person name="Kohler A."/>
            <person name="Barry K."/>
            <person name="LaButti K."/>
            <person name="Morin E."/>
            <person name="Salamov A."/>
            <person name="Lipzen A."/>
            <person name="Mereny Z."/>
            <person name="Hegedus B."/>
            <person name="Baldrian P."/>
            <person name="Stursova M."/>
            <person name="Weitz H."/>
            <person name="Taylor A."/>
            <person name="Grigoriev I.V."/>
            <person name="Nagy L.G."/>
            <person name="Martin F."/>
            <person name="Kauserud H."/>
        </authorList>
    </citation>
    <scope>NUCLEOTIDE SEQUENCE</scope>
    <source>
        <strain evidence="1">CBHHK067</strain>
    </source>
</reference>
<dbReference type="AlphaFoldDB" id="A0AAD7GCE8"/>
<dbReference type="InterPro" id="IPR012334">
    <property type="entry name" value="Pectin_lyas_fold"/>
</dbReference>
<evidence type="ECO:0000313" key="1">
    <source>
        <dbReference type="EMBL" id="KAJ7676220.1"/>
    </source>
</evidence>
<proteinExistence type="predicted"/>
<gene>
    <name evidence="1" type="ORF">B0H17DRAFT_1207497</name>
</gene>
<accession>A0AAD7GCE8</accession>